<dbReference type="SMART" id="SM00336">
    <property type="entry name" value="BBOX"/>
    <property type="match status" value="1"/>
</dbReference>
<feature type="domain" description="B box-type" evidence="9">
    <location>
        <begin position="153"/>
        <end position="193"/>
    </location>
</feature>
<dbReference type="GO" id="GO:0045087">
    <property type="term" value="P:innate immune response"/>
    <property type="evidence" value="ECO:0007669"/>
    <property type="project" value="UniProtKB-KW"/>
</dbReference>
<dbReference type="InterPro" id="IPR058030">
    <property type="entry name" value="TRIM8/14/16/25/29/45/65_CC"/>
</dbReference>
<dbReference type="InterPro" id="IPR003877">
    <property type="entry name" value="SPRY_dom"/>
</dbReference>
<dbReference type="GeneID" id="108895872"/>
<dbReference type="Pfam" id="PF00622">
    <property type="entry name" value="SPRY"/>
    <property type="match status" value="1"/>
</dbReference>
<evidence type="ECO:0000313" key="11">
    <source>
        <dbReference type="Proteomes" id="UP000694890"/>
    </source>
</evidence>
<dbReference type="PROSITE" id="PS50188">
    <property type="entry name" value="B302_SPRY"/>
    <property type="match status" value="1"/>
</dbReference>
<gene>
    <name evidence="12" type="primary">LOC108895872</name>
</gene>
<dbReference type="SMART" id="SM00449">
    <property type="entry name" value="SPRY"/>
    <property type="match status" value="1"/>
</dbReference>
<dbReference type="Pfam" id="PF00643">
    <property type="entry name" value="zf-B_box"/>
    <property type="match status" value="1"/>
</dbReference>
<dbReference type="InterPro" id="IPR013083">
    <property type="entry name" value="Znf_RING/FYVE/PHD"/>
</dbReference>
<organism evidence="11 12">
    <name type="scientific">Lates calcarifer</name>
    <name type="common">Barramundi</name>
    <name type="synonym">Holocentrus calcarifer</name>
    <dbReference type="NCBI Taxonomy" id="8187"/>
    <lineage>
        <taxon>Eukaryota</taxon>
        <taxon>Metazoa</taxon>
        <taxon>Chordata</taxon>
        <taxon>Craniata</taxon>
        <taxon>Vertebrata</taxon>
        <taxon>Euteleostomi</taxon>
        <taxon>Actinopterygii</taxon>
        <taxon>Neopterygii</taxon>
        <taxon>Teleostei</taxon>
        <taxon>Neoteleostei</taxon>
        <taxon>Acanthomorphata</taxon>
        <taxon>Carangaria</taxon>
        <taxon>Carangaria incertae sedis</taxon>
        <taxon>Centropomidae</taxon>
        <taxon>Lates</taxon>
    </lineage>
</organism>
<evidence type="ECO:0000256" key="4">
    <source>
        <dbReference type="ARBA" id="ARBA00022833"/>
    </source>
</evidence>
<feature type="domain" description="RING-type" evidence="8">
    <location>
        <begin position="15"/>
        <end position="55"/>
    </location>
</feature>
<dbReference type="Pfam" id="PF13445">
    <property type="entry name" value="zf-RING_UBOX"/>
    <property type="match status" value="1"/>
</dbReference>
<dbReference type="InterPro" id="IPR051051">
    <property type="entry name" value="E3_ubiq-ligase_TRIM/RNF"/>
</dbReference>
<dbReference type="AlphaFoldDB" id="A0AAJ8BI98"/>
<dbReference type="SUPFAM" id="SSF57845">
    <property type="entry name" value="B-box zinc-binding domain"/>
    <property type="match status" value="1"/>
</dbReference>
<dbReference type="Pfam" id="PF25600">
    <property type="entry name" value="TRIM_CC"/>
    <property type="match status" value="1"/>
</dbReference>
<sequence length="557" mass="63038">MSAASYMLTEEQLLCCICLDVFTDPVTLPCGHNFCKNCITQHLNFNPYRQCPMCKEHVDKKYKLGVNTFISEMAVQFRQSAGKKASSSREQHIVRPEVSCDVPTGPKRTALMSCLLLALGLTCLTIYLVIDLKLHQAVSNLKTHQPFHTVEKSADRRCTKHDKPLELYCKNEQMSICQSCADFSHRFHHVVSLKEEYEVKKMVLGKTDTKLQQMIQERQLKIQEVTNSAKLSSGAADREMANGVQVFSALIQSLERAQKELIGMIDEKQKATEKQAKSFIQEMEQEISELMRRRAEVDRLSRSKDHLHFLQTFSSLNAAPPTKDLTKISICPALYDGIMRTAMVRAVNQLTDTVKTEMKKLQEAELKRVQENAVDVTLDPDTAHPALILSEDGKQVHCGDVWKKLPENSKRFEPAINVLGKQSFSCGRFHYDVHVKGKTGWTLGVASQSVSRKGEITLNPENGYWTICLRDRKEYFALASYPAPLSVNYYPEKVRVFVDYEEGVVSFYDVDAAALLYSFTDCSFTEKLYPFFSPGTSDDGRNSAPLIISPVNQQKLN</sequence>
<evidence type="ECO:0000259" key="9">
    <source>
        <dbReference type="PROSITE" id="PS50119"/>
    </source>
</evidence>
<dbReference type="InterPro" id="IPR006574">
    <property type="entry name" value="PRY"/>
</dbReference>
<dbReference type="InterPro" id="IPR001870">
    <property type="entry name" value="B30.2/SPRY"/>
</dbReference>
<keyword evidence="7" id="KW-0175">Coiled coil</keyword>
<dbReference type="InterPro" id="IPR027370">
    <property type="entry name" value="Znf-RING_euk"/>
</dbReference>
<protein>
    <submittedName>
        <fullName evidence="12">LOW QUALITY PROTEIN: E3 ubiquitin-protein ligase TRIM21-like</fullName>
    </submittedName>
</protein>
<evidence type="ECO:0000256" key="6">
    <source>
        <dbReference type="PROSITE-ProRule" id="PRU00024"/>
    </source>
</evidence>
<dbReference type="SUPFAM" id="SSF49899">
    <property type="entry name" value="Concanavalin A-like lectins/glucanases"/>
    <property type="match status" value="1"/>
</dbReference>
<evidence type="ECO:0000256" key="3">
    <source>
        <dbReference type="ARBA" id="ARBA00022771"/>
    </source>
</evidence>
<dbReference type="KEGG" id="lcf:108895872"/>
<evidence type="ECO:0000256" key="1">
    <source>
        <dbReference type="ARBA" id="ARBA00022588"/>
    </source>
</evidence>
<dbReference type="PROSITE" id="PS00518">
    <property type="entry name" value="ZF_RING_1"/>
    <property type="match status" value="1"/>
</dbReference>
<dbReference type="SMART" id="SM00184">
    <property type="entry name" value="RING"/>
    <property type="match status" value="1"/>
</dbReference>
<keyword evidence="3 6" id="KW-0863">Zinc-finger</keyword>
<dbReference type="PANTHER" id="PTHR25465:SF49">
    <property type="entry name" value="BLOODTHIRSTY-RELATED GENE FAMILY, MEMBER 1-RELATED"/>
    <property type="match status" value="1"/>
</dbReference>
<dbReference type="Gene3D" id="3.30.40.10">
    <property type="entry name" value="Zinc/RING finger domain, C3HC4 (zinc finger)"/>
    <property type="match status" value="1"/>
</dbReference>
<evidence type="ECO:0000259" key="8">
    <source>
        <dbReference type="PROSITE" id="PS50089"/>
    </source>
</evidence>
<feature type="coiled-coil region" evidence="7">
    <location>
        <begin position="251"/>
        <end position="300"/>
    </location>
</feature>
<dbReference type="CDD" id="cd19769">
    <property type="entry name" value="Bbox2_TRIM16-like"/>
    <property type="match status" value="1"/>
</dbReference>
<evidence type="ECO:0000259" key="10">
    <source>
        <dbReference type="PROSITE" id="PS50188"/>
    </source>
</evidence>
<feature type="domain" description="B30.2/SPRY" evidence="10">
    <location>
        <begin position="356"/>
        <end position="551"/>
    </location>
</feature>
<reference evidence="12" key="1">
    <citation type="submission" date="2025-08" db="UniProtKB">
        <authorList>
            <consortium name="RefSeq"/>
        </authorList>
    </citation>
    <scope>IDENTIFICATION</scope>
    <source>
        <tissue evidence="12">Brain</tissue>
    </source>
</reference>
<dbReference type="FunFam" id="2.60.120.920:FF:000004">
    <property type="entry name" value="Butyrophilin subfamily 1 member A1"/>
    <property type="match status" value="1"/>
</dbReference>
<dbReference type="PROSITE" id="PS50119">
    <property type="entry name" value="ZF_BBOX"/>
    <property type="match status" value="1"/>
</dbReference>
<proteinExistence type="predicted"/>
<dbReference type="InterPro" id="IPR013320">
    <property type="entry name" value="ConA-like_dom_sf"/>
</dbReference>
<dbReference type="InterPro" id="IPR017907">
    <property type="entry name" value="Znf_RING_CS"/>
</dbReference>
<accession>A0AAJ8BI98</accession>
<dbReference type="GO" id="GO:0008270">
    <property type="term" value="F:zinc ion binding"/>
    <property type="evidence" value="ECO:0007669"/>
    <property type="project" value="UniProtKB-KW"/>
</dbReference>
<dbReference type="InterPro" id="IPR001841">
    <property type="entry name" value="Znf_RING"/>
</dbReference>
<evidence type="ECO:0000313" key="12">
    <source>
        <dbReference type="RefSeq" id="XP_050933558.1"/>
    </source>
</evidence>
<dbReference type="Gene3D" id="2.60.120.920">
    <property type="match status" value="1"/>
</dbReference>
<dbReference type="SUPFAM" id="SSF57850">
    <property type="entry name" value="RING/U-box"/>
    <property type="match status" value="1"/>
</dbReference>
<dbReference type="InterPro" id="IPR043136">
    <property type="entry name" value="B30.2/SPRY_sf"/>
</dbReference>
<dbReference type="Pfam" id="PF13765">
    <property type="entry name" value="PRY"/>
    <property type="match status" value="1"/>
</dbReference>
<dbReference type="InterPro" id="IPR003879">
    <property type="entry name" value="Butyrophylin_SPRY"/>
</dbReference>
<dbReference type="RefSeq" id="XP_050933558.1">
    <property type="nucleotide sequence ID" value="XM_051077601.1"/>
</dbReference>
<dbReference type="SMART" id="SM00589">
    <property type="entry name" value="PRY"/>
    <property type="match status" value="1"/>
</dbReference>
<keyword evidence="4" id="KW-0862">Zinc</keyword>
<keyword evidence="5" id="KW-0391">Immunity</keyword>
<dbReference type="Proteomes" id="UP000694890">
    <property type="component" value="Linkage group LG18"/>
</dbReference>
<evidence type="ECO:0000256" key="7">
    <source>
        <dbReference type="SAM" id="Coils"/>
    </source>
</evidence>
<evidence type="ECO:0000256" key="2">
    <source>
        <dbReference type="ARBA" id="ARBA00022723"/>
    </source>
</evidence>
<dbReference type="InterPro" id="IPR000315">
    <property type="entry name" value="Znf_B-box"/>
</dbReference>
<evidence type="ECO:0000256" key="5">
    <source>
        <dbReference type="ARBA" id="ARBA00022859"/>
    </source>
</evidence>
<dbReference type="PANTHER" id="PTHR25465">
    <property type="entry name" value="B-BOX DOMAIN CONTAINING"/>
    <property type="match status" value="1"/>
</dbReference>
<keyword evidence="2" id="KW-0479">Metal-binding</keyword>
<dbReference type="GO" id="GO:0005737">
    <property type="term" value="C:cytoplasm"/>
    <property type="evidence" value="ECO:0007669"/>
    <property type="project" value="UniProtKB-ARBA"/>
</dbReference>
<name>A0AAJ8BI98_LATCA</name>
<dbReference type="CDD" id="cd13733">
    <property type="entry name" value="SPRY_PRY_C-I_1"/>
    <property type="match status" value="1"/>
</dbReference>
<dbReference type="Gene3D" id="3.30.160.60">
    <property type="entry name" value="Classic Zinc Finger"/>
    <property type="match status" value="1"/>
</dbReference>
<dbReference type="PRINTS" id="PR01407">
    <property type="entry name" value="BUTYPHLNCDUF"/>
</dbReference>
<keyword evidence="1" id="KW-0399">Innate immunity</keyword>
<dbReference type="PROSITE" id="PS50089">
    <property type="entry name" value="ZF_RING_2"/>
    <property type="match status" value="1"/>
</dbReference>